<name>A0ABW5BZY0_9BACI</name>
<evidence type="ECO:0000256" key="2">
    <source>
        <dbReference type="SAM" id="Phobius"/>
    </source>
</evidence>
<feature type="region of interest" description="Disordered" evidence="1">
    <location>
        <begin position="102"/>
        <end position="121"/>
    </location>
</feature>
<keyword evidence="2" id="KW-0472">Membrane</keyword>
<keyword evidence="2" id="KW-0812">Transmembrane</keyword>
<comment type="caution">
    <text evidence="4">The sequence shown here is derived from an EMBL/GenBank/DDBJ whole genome shotgun (WGS) entry which is preliminary data.</text>
</comment>
<accession>A0ABW5BZY0</accession>
<dbReference type="InterPro" id="IPR047793">
    <property type="entry name" value="LiaF_C"/>
</dbReference>
<dbReference type="PIRSF" id="PIRSF031509">
    <property type="entry name" value="Cell_wall_LiaF/YvqF"/>
    <property type="match status" value="1"/>
</dbReference>
<feature type="transmembrane region" description="Helical" evidence="2">
    <location>
        <begin position="57"/>
        <end position="89"/>
    </location>
</feature>
<reference evidence="5" key="1">
    <citation type="journal article" date="2019" name="Int. J. Syst. Evol. Microbiol.">
        <title>The Global Catalogue of Microorganisms (GCM) 10K type strain sequencing project: providing services to taxonomists for standard genome sequencing and annotation.</title>
        <authorList>
            <consortium name="The Broad Institute Genomics Platform"/>
            <consortium name="The Broad Institute Genome Sequencing Center for Infectious Disease"/>
            <person name="Wu L."/>
            <person name="Ma J."/>
        </authorList>
    </citation>
    <scope>NUCLEOTIDE SEQUENCE [LARGE SCALE GENOMIC DNA]</scope>
    <source>
        <strain evidence="5">CGMCC 1.15474</strain>
    </source>
</reference>
<dbReference type="EMBL" id="JBHUIK010000003">
    <property type="protein sequence ID" value="MFD2215219.1"/>
    <property type="molecule type" value="Genomic_DNA"/>
</dbReference>
<evidence type="ECO:0000256" key="1">
    <source>
        <dbReference type="SAM" id="MobiDB-lite"/>
    </source>
</evidence>
<keyword evidence="5" id="KW-1185">Reference proteome</keyword>
<evidence type="ECO:0000313" key="5">
    <source>
        <dbReference type="Proteomes" id="UP001597318"/>
    </source>
</evidence>
<dbReference type="Proteomes" id="UP001597318">
    <property type="component" value="Unassembled WGS sequence"/>
</dbReference>
<dbReference type="Pfam" id="PF09922">
    <property type="entry name" value="LiaF-like_C"/>
    <property type="match status" value="1"/>
</dbReference>
<evidence type="ECO:0000259" key="3">
    <source>
        <dbReference type="Pfam" id="PF09922"/>
    </source>
</evidence>
<dbReference type="InterPro" id="IPR016975">
    <property type="entry name" value="Cell_wall_LiaF"/>
</dbReference>
<keyword evidence="2" id="KW-1133">Transmembrane helix</keyword>
<evidence type="ECO:0000313" key="4">
    <source>
        <dbReference type="EMBL" id="MFD2215219.1"/>
    </source>
</evidence>
<feature type="compositionally biased region" description="Basic and acidic residues" evidence="1">
    <location>
        <begin position="102"/>
        <end position="117"/>
    </location>
</feature>
<feature type="domain" description="Cell wall-active antibiotics response LiaF-like C-terminal" evidence="3">
    <location>
        <begin position="133"/>
        <end position="246"/>
    </location>
</feature>
<feature type="transmembrane region" description="Helical" evidence="2">
    <location>
        <begin position="12"/>
        <end position="45"/>
    </location>
</feature>
<dbReference type="NCBIfam" id="NF040535">
    <property type="entry name" value="LiaF_C_term"/>
    <property type="match status" value="1"/>
</dbReference>
<dbReference type="RefSeq" id="WP_247346802.1">
    <property type="nucleotide sequence ID" value="NZ_CP095550.1"/>
</dbReference>
<gene>
    <name evidence="4" type="primary">liaF</name>
    <name evidence="4" type="ORF">ACFSKK_16120</name>
</gene>
<protein>
    <submittedName>
        <fullName evidence="4">Cell wall-active antibiotics response protein LiaF</fullName>
    </submittedName>
</protein>
<organism evidence="4 5">
    <name type="scientific">Metabacillus endolithicus</name>
    <dbReference type="NCBI Taxonomy" id="1535204"/>
    <lineage>
        <taxon>Bacteria</taxon>
        <taxon>Bacillati</taxon>
        <taxon>Bacillota</taxon>
        <taxon>Bacilli</taxon>
        <taxon>Bacillales</taxon>
        <taxon>Bacillaceae</taxon>
        <taxon>Metabacillus</taxon>
    </lineage>
</organism>
<dbReference type="InterPro" id="IPR024425">
    <property type="entry name" value="LiaF-like_C"/>
</dbReference>
<proteinExistence type="predicted"/>
<sequence length="249" mass="28798">MLRNMNSDYVNWIILIGILLLLLEILFFNGGLIVTFLLSIGCIFLGRRWRPRFIGKSLYWIGWIWLVITVLNMMTFRYFICVLLIYAVVQFFQTQKEPKRIKPSVKEPSGESEKNEPANKPVTHQKKIFENKFFTNQKSPDTAYEWNDINIQVGVGNTVIDLSDTVLPNEEAIISIRSLVGNVQILVPYEVEVHINHSVMIGDVSVFQDFKQKVVNETLVYETPQYRQGEQRVKLITSAISGKLEVKRI</sequence>